<sequence length="421" mass="47999">RHDWEPIRAIHDDRFKHVATMYTEKPGYRLDPDEDCDILARFEGGFHHVVILRVYEEETEGVYVIKVPAIGTRARWQKSNMETMDAEIEIIQHLHRHTNIPVPENIASDSSFDGELGVPYIMMRRLPGVPSNKLWFEDNEKRNHITADDILEETEKKRVNMLQSLAKVMSELQSFSFDKIGRPDFINTYSGGEFDFTNPDLEQTYPYGPFTSSTAYMTTQLDALWPLSPPTEGLHYFDRLIRIGVRKVLDIIYAHPAISHSVATPSSTESFVLRHPDLDFQNILVDADGNVTGLLDWDGCTTVPRCAGYASLPSFLTQDWEAKYDPTESPYMSWQLDRYRAVYAQAMEETGCPEAKYTAKSAMYCAVMDVAQLGGGGDAQDLVKKLLVECGNFRRWGSVERVLMMLGKGWPRAEEFMKGEI</sequence>
<feature type="non-terminal residue" evidence="2">
    <location>
        <position position="421"/>
    </location>
</feature>
<name>A0A6A6ZIZ9_9PLEO</name>
<dbReference type="AlphaFoldDB" id="A0A6A6ZIZ9"/>
<evidence type="ECO:0000313" key="2">
    <source>
        <dbReference type="EMBL" id="KAF2820723.1"/>
    </source>
</evidence>
<dbReference type="PANTHER" id="PTHR21310">
    <property type="entry name" value="AMINOGLYCOSIDE PHOSPHOTRANSFERASE-RELATED-RELATED"/>
    <property type="match status" value="1"/>
</dbReference>
<dbReference type="InterPro" id="IPR011009">
    <property type="entry name" value="Kinase-like_dom_sf"/>
</dbReference>
<dbReference type="OrthoDB" id="10003767at2759"/>
<protein>
    <recommendedName>
        <fullName evidence="1">Aminoglycoside phosphotransferase domain-containing protein</fullName>
    </recommendedName>
</protein>
<dbReference type="InterPro" id="IPR002575">
    <property type="entry name" value="Aminoglycoside_PTrfase"/>
</dbReference>
<feature type="domain" description="Aminoglycoside phosphotransferase" evidence="1">
    <location>
        <begin position="41"/>
        <end position="324"/>
    </location>
</feature>
<feature type="non-terminal residue" evidence="2">
    <location>
        <position position="1"/>
    </location>
</feature>
<evidence type="ECO:0000259" key="1">
    <source>
        <dbReference type="Pfam" id="PF01636"/>
    </source>
</evidence>
<dbReference type="Proteomes" id="UP000799424">
    <property type="component" value="Unassembled WGS sequence"/>
</dbReference>
<dbReference type="Gene3D" id="3.90.1200.10">
    <property type="match status" value="1"/>
</dbReference>
<dbReference type="InterPro" id="IPR051678">
    <property type="entry name" value="AGP_Transferase"/>
</dbReference>
<organism evidence="2 3">
    <name type="scientific">Ophiobolus disseminans</name>
    <dbReference type="NCBI Taxonomy" id="1469910"/>
    <lineage>
        <taxon>Eukaryota</taxon>
        <taxon>Fungi</taxon>
        <taxon>Dikarya</taxon>
        <taxon>Ascomycota</taxon>
        <taxon>Pezizomycotina</taxon>
        <taxon>Dothideomycetes</taxon>
        <taxon>Pleosporomycetidae</taxon>
        <taxon>Pleosporales</taxon>
        <taxon>Pleosporineae</taxon>
        <taxon>Phaeosphaeriaceae</taxon>
        <taxon>Ophiobolus</taxon>
    </lineage>
</organism>
<accession>A0A6A6ZIZ9</accession>
<dbReference type="PANTHER" id="PTHR21310:SF51">
    <property type="entry name" value="AMINOGLYCOSIDE PHOSPHOTRANSFERASE DOMAIN-CONTAINING PROTEIN"/>
    <property type="match status" value="1"/>
</dbReference>
<dbReference type="SUPFAM" id="SSF56112">
    <property type="entry name" value="Protein kinase-like (PK-like)"/>
    <property type="match status" value="1"/>
</dbReference>
<proteinExistence type="predicted"/>
<reference evidence="2" key="1">
    <citation type="journal article" date="2020" name="Stud. Mycol.">
        <title>101 Dothideomycetes genomes: a test case for predicting lifestyles and emergence of pathogens.</title>
        <authorList>
            <person name="Haridas S."/>
            <person name="Albert R."/>
            <person name="Binder M."/>
            <person name="Bloem J."/>
            <person name="Labutti K."/>
            <person name="Salamov A."/>
            <person name="Andreopoulos B."/>
            <person name="Baker S."/>
            <person name="Barry K."/>
            <person name="Bills G."/>
            <person name="Bluhm B."/>
            <person name="Cannon C."/>
            <person name="Castanera R."/>
            <person name="Culley D."/>
            <person name="Daum C."/>
            <person name="Ezra D."/>
            <person name="Gonzalez J."/>
            <person name="Henrissat B."/>
            <person name="Kuo A."/>
            <person name="Liang C."/>
            <person name="Lipzen A."/>
            <person name="Lutzoni F."/>
            <person name="Magnuson J."/>
            <person name="Mondo S."/>
            <person name="Nolan M."/>
            <person name="Ohm R."/>
            <person name="Pangilinan J."/>
            <person name="Park H.-J."/>
            <person name="Ramirez L."/>
            <person name="Alfaro M."/>
            <person name="Sun H."/>
            <person name="Tritt A."/>
            <person name="Yoshinaga Y."/>
            <person name="Zwiers L.-H."/>
            <person name="Turgeon B."/>
            <person name="Goodwin S."/>
            <person name="Spatafora J."/>
            <person name="Crous P."/>
            <person name="Grigoriev I."/>
        </authorList>
    </citation>
    <scope>NUCLEOTIDE SEQUENCE</scope>
    <source>
        <strain evidence="2">CBS 113818</strain>
    </source>
</reference>
<evidence type="ECO:0000313" key="3">
    <source>
        <dbReference type="Proteomes" id="UP000799424"/>
    </source>
</evidence>
<keyword evidence="3" id="KW-1185">Reference proteome</keyword>
<dbReference type="EMBL" id="MU006240">
    <property type="protein sequence ID" value="KAF2820723.1"/>
    <property type="molecule type" value="Genomic_DNA"/>
</dbReference>
<dbReference type="Pfam" id="PF01636">
    <property type="entry name" value="APH"/>
    <property type="match status" value="1"/>
</dbReference>
<gene>
    <name evidence="2" type="ORF">CC86DRAFT_248941</name>
</gene>